<comment type="caution">
    <text evidence="1">The sequence shown here is derived from an EMBL/GenBank/DDBJ whole genome shotgun (WGS) entry which is preliminary data.</text>
</comment>
<dbReference type="AlphaFoldDB" id="A0ABD3C8Z1"/>
<proteinExistence type="predicted"/>
<reference evidence="2" key="1">
    <citation type="journal article" date="2024" name="IScience">
        <title>Strigolactones Initiate the Formation of Haustorium-like Structures in Castilleja.</title>
        <authorList>
            <person name="Buerger M."/>
            <person name="Peterson D."/>
            <person name="Chory J."/>
        </authorList>
    </citation>
    <scope>NUCLEOTIDE SEQUENCE [LARGE SCALE GENOMIC DNA]</scope>
</reference>
<name>A0ABD3C8Z1_9LAMI</name>
<organism evidence="1 2">
    <name type="scientific">Castilleja foliolosa</name>
    <dbReference type="NCBI Taxonomy" id="1961234"/>
    <lineage>
        <taxon>Eukaryota</taxon>
        <taxon>Viridiplantae</taxon>
        <taxon>Streptophyta</taxon>
        <taxon>Embryophyta</taxon>
        <taxon>Tracheophyta</taxon>
        <taxon>Spermatophyta</taxon>
        <taxon>Magnoliopsida</taxon>
        <taxon>eudicotyledons</taxon>
        <taxon>Gunneridae</taxon>
        <taxon>Pentapetalae</taxon>
        <taxon>asterids</taxon>
        <taxon>lamiids</taxon>
        <taxon>Lamiales</taxon>
        <taxon>Orobanchaceae</taxon>
        <taxon>Pedicularideae</taxon>
        <taxon>Castillejinae</taxon>
        <taxon>Castilleja</taxon>
    </lineage>
</organism>
<evidence type="ECO:0000313" key="1">
    <source>
        <dbReference type="EMBL" id="KAL3626256.1"/>
    </source>
</evidence>
<sequence length="253" mass="28257">MEKKSTDPVSLFQEINNEQGTMQASSNTIPSVITRVLSSSTLTSRMSTMKENNDPKRHKSCTTVSPFQTRALTDITNVVGYAPAHHLQNQTQSNIRPDTHGKTFTDLLDDGLVENIISYSSDVPLDVCINSTNIETMQPIVSNSINYIDDELIGREKRKRAYTSRKKCVVDQNNCNAIDIDKLKRPYKRKSNILNINKYTNAVDSVRSSTSHPIESSISNVPVIVRPYVPRKNVSRRSSRTSNATDNVALILG</sequence>
<protein>
    <submittedName>
        <fullName evidence="1">Uncharacterized protein</fullName>
    </submittedName>
</protein>
<keyword evidence="2" id="KW-1185">Reference proteome</keyword>
<dbReference type="EMBL" id="JAVIJP010000047">
    <property type="protein sequence ID" value="KAL3626256.1"/>
    <property type="molecule type" value="Genomic_DNA"/>
</dbReference>
<evidence type="ECO:0000313" key="2">
    <source>
        <dbReference type="Proteomes" id="UP001632038"/>
    </source>
</evidence>
<gene>
    <name evidence="1" type="ORF">CASFOL_029805</name>
</gene>
<dbReference type="Proteomes" id="UP001632038">
    <property type="component" value="Unassembled WGS sequence"/>
</dbReference>
<accession>A0ABD3C8Z1</accession>